<keyword evidence="3" id="KW-1185">Reference proteome</keyword>
<dbReference type="EMBL" id="KN835392">
    <property type="protein sequence ID" value="KIK38457.1"/>
    <property type="molecule type" value="Genomic_DNA"/>
</dbReference>
<organism evidence="2 3">
    <name type="scientific">Suillus luteus UH-Slu-Lm8-n1</name>
    <dbReference type="NCBI Taxonomy" id="930992"/>
    <lineage>
        <taxon>Eukaryota</taxon>
        <taxon>Fungi</taxon>
        <taxon>Dikarya</taxon>
        <taxon>Basidiomycota</taxon>
        <taxon>Agaricomycotina</taxon>
        <taxon>Agaricomycetes</taxon>
        <taxon>Agaricomycetidae</taxon>
        <taxon>Boletales</taxon>
        <taxon>Suillineae</taxon>
        <taxon>Suillaceae</taxon>
        <taxon>Suillus</taxon>
    </lineage>
</organism>
<reference evidence="2 3" key="1">
    <citation type="submission" date="2014-04" db="EMBL/GenBank/DDBJ databases">
        <authorList>
            <consortium name="DOE Joint Genome Institute"/>
            <person name="Kuo A."/>
            <person name="Ruytinx J."/>
            <person name="Rineau F."/>
            <person name="Colpaert J."/>
            <person name="Kohler A."/>
            <person name="Nagy L.G."/>
            <person name="Floudas D."/>
            <person name="Copeland A."/>
            <person name="Barry K.W."/>
            <person name="Cichocki N."/>
            <person name="Veneault-Fourrey C."/>
            <person name="LaButti K."/>
            <person name="Lindquist E.A."/>
            <person name="Lipzen A."/>
            <person name="Lundell T."/>
            <person name="Morin E."/>
            <person name="Murat C."/>
            <person name="Sun H."/>
            <person name="Tunlid A."/>
            <person name="Henrissat B."/>
            <person name="Grigoriev I.V."/>
            <person name="Hibbett D.S."/>
            <person name="Martin F."/>
            <person name="Nordberg H.P."/>
            <person name="Cantor M.N."/>
            <person name="Hua S.X."/>
        </authorList>
    </citation>
    <scope>NUCLEOTIDE SEQUENCE [LARGE SCALE GENOMIC DNA]</scope>
    <source>
        <strain evidence="2 3">UH-Slu-Lm8-n1</strain>
    </source>
</reference>
<keyword evidence="1" id="KW-0472">Membrane</keyword>
<evidence type="ECO:0000313" key="2">
    <source>
        <dbReference type="EMBL" id="KIK38457.1"/>
    </source>
</evidence>
<dbReference type="Proteomes" id="UP000054485">
    <property type="component" value="Unassembled WGS sequence"/>
</dbReference>
<proteinExistence type="predicted"/>
<name>A0A0D0AVP7_9AGAM</name>
<dbReference type="AlphaFoldDB" id="A0A0D0AVP7"/>
<feature type="non-terminal residue" evidence="2">
    <location>
        <position position="1"/>
    </location>
</feature>
<dbReference type="OrthoDB" id="419616at2759"/>
<accession>A0A0D0AVP7</accession>
<keyword evidence="1" id="KW-0812">Transmembrane</keyword>
<keyword evidence="1" id="KW-1133">Transmembrane helix</keyword>
<feature type="transmembrane region" description="Helical" evidence="1">
    <location>
        <begin position="24"/>
        <end position="44"/>
    </location>
</feature>
<sequence length="57" mass="6202">MCFARSFAPFVVSSPFATPAEHNLLGGHLWVVIMVTVSFLGITISRKIEHTSVKTIG</sequence>
<dbReference type="HOGENOM" id="CLU_3002288_0_0_1"/>
<protein>
    <submittedName>
        <fullName evidence="2">Uncharacterized protein</fullName>
    </submittedName>
</protein>
<evidence type="ECO:0000256" key="1">
    <source>
        <dbReference type="SAM" id="Phobius"/>
    </source>
</evidence>
<gene>
    <name evidence="2" type="ORF">CY34DRAFT_809315</name>
</gene>
<reference evidence="3" key="2">
    <citation type="submission" date="2015-01" db="EMBL/GenBank/DDBJ databases">
        <title>Evolutionary Origins and Diversification of the Mycorrhizal Mutualists.</title>
        <authorList>
            <consortium name="DOE Joint Genome Institute"/>
            <consortium name="Mycorrhizal Genomics Consortium"/>
            <person name="Kohler A."/>
            <person name="Kuo A."/>
            <person name="Nagy L.G."/>
            <person name="Floudas D."/>
            <person name="Copeland A."/>
            <person name="Barry K.W."/>
            <person name="Cichocki N."/>
            <person name="Veneault-Fourrey C."/>
            <person name="LaButti K."/>
            <person name="Lindquist E.A."/>
            <person name="Lipzen A."/>
            <person name="Lundell T."/>
            <person name="Morin E."/>
            <person name="Murat C."/>
            <person name="Riley R."/>
            <person name="Ohm R."/>
            <person name="Sun H."/>
            <person name="Tunlid A."/>
            <person name="Henrissat B."/>
            <person name="Grigoriev I.V."/>
            <person name="Hibbett D.S."/>
            <person name="Martin F."/>
        </authorList>
    </citation>
    <scope>NUCLEOTIDE SEQUENCE [LARGE SCALE GENOMIC DNA]</scope>
    <source>
        <strain evidence="3">UH-Slu-Lm8-n1</strain>
    </source>
</reference>
<dbReference type="InParanoid" id="A0A0D0AVP7"/>
<evidence type="ECO:0000313" key="3">
    <source>
        <dbReference type="Proteomes" id="UP000054485"/>
    </source>
</evidence>